<proteinExistence type="predicted"/>
<keyword evidence="1" id="KW-0812">Transmembrane</keyword>
<dbReference type="PANTHER" id="PTHR45138">
    <property type="entry name" value="REGULATORY COMPONENTS OF SENSORY TRANSDUCTION SYSTEM"/>
    <property type="match status" value="1"/>
</dbReference>
<name>A0A6I2UVK0_9FIRM</name>
<feature type="transmembrane region" description="Helical" evidence="1">
    <location>
        <begin position="107"/>
        <end position="129"/>
    </location>
</feature>
<dbReference type="CDD" id="cd01949">
    <property type="entry name" value="GGDEF"/>
    <property type="match status" value="1"/>
</dbReference>
<dbReference type="InterPro" id="IPR050469">
    <property type="entry name" value="Diguanylate_Cyclase"/>
</dbReference>
<dbReference type="Gene3D" id="3.30.70.270">
    <property type="match status" value="1"/>
</dbReference>
<dbReference type="PANTHER" id="PTHR45138:SF9">
    <property type="entry name" value="DIGUANYLATE CYCLASE DGCM-RELATED"/>
    <property type="match status" value="1"/>
</dbReference>
<dbReference type="SUPFAM" id="SSF55073">
    <property type="entry name" value="Nucleotide cyclase"/>
    <property type="match status" value="1"/>
</dbReference>
<dbReference type="GO" id="GO:0052621">
    <property type="term" value="F:diguanylate cyclase activity"/>
    <property type="evidence" value="ECO:0007669"/>
    <property type="project" value="TreeGrafter"/>
</dbReference>
<dbReference type="InterPro" id="IPR043128">
    <property type="entry name" value="Rev_trsase/Diguanyl_cyclase"/>
</dbReference>
<dbReference type="Pfam" id="PF00990">
    <property type="entry name" value="GGDEF"/>
    <property type="match status" value="1"/>
</dbReference>
<feature type="transmembrane region" description="Helical" evidence="1">
    <location>
        <begin position="20"/>
        <end position="43"/>
    </location>
</feature>
<dbReference type="SMART" id="SM00267">
    <property type="entry name" value="GGDEF"/>
    <property type="match status" value="1"/>
</dbReference>
<feature type="domain" description="GGDEF" evidence="2">
    <location>
        <begin position="516"/>
        <end position="649"/>
    </location>
</feature>
<feature type="transmembrane region" description="Helical" evidence="1">
    <location>
        <begin position="207"/>
        <end position="226"/>
    </location>
</feature>
<evidence type="ECO:0000256" key="1">
    <source>
        <dbReference type="SAM" id="Phobius"/>
    </source>
</evidence>
<dbReference type="Proteomes" id="UP000430222">
    <property type="component" value="Unassembled WGS sequence"/>
</dbReference>
<evidence type="ECO:0000313" key="3">
    <source>
        <dbReference type="EMBL" id="MSV25247.1"/>
    </source>
</evidence>
<sequence length="653" mass="73989">MRQKSYFEENIMSRNFWRMLVAGILLQGAGFFLSGWAGAFVLFDFGALLVTAAMGVLPGLLVVLIGGMLVSVAGDGRFFMLPFDFLTVLMFGFFLRRGVLRSWRTMAEAAIGLSVFIAVLADGVCHALNYKIPAESLAQTVSGQTAGAVFLLAEVGILALLISVNLFLDFFLIRLILDRFPGLVKRSLIESAWGWGRVRQWPLRLKFVAVLSVMMLLAGSALFFLLRGVYREEVYGTYGSLARNYASAAKGMITPDELEAVLAPHGDRSRDYQELKRDFRTLYEHSDHAIRFLYVHQVIRDETGPAMRVICEADNETLQYDDRIPMRSAYYRPLKKALLDENTKQTIGPVVSHDPKWGWLLSVYEPLMDESGNTVAYIGVDLDMRQVMDEVHKLDAKIISVECIIFCFLLAFVYTFITNQVIRPIGRLQEMLRYFREFLEKKPSEPPIRSGDELEELYKEILLSQDKILDDTRQLREYLNLIERMALRDELTGVKNHTAYEQKIVELTASIVAGTAEFGVLMADMNELKYINDVYGHEKGDVALKAVSRVLCTIFAHSPVYRIGGDEFVVVLTGQDYAVHQNLLLQMRPYIRLHDRTVEHPWKMAAMAAGFAVYRQGDTYADVFNRADEQMYENKKVLKAGGALPRDSVPDKM</sequence>
<dbReference type="InterPro" id="IPR000160">
    <property type="entry name" value="GGDEF_dom"/>
</dbReference>
<feature type="transmembrane region" description="Helical" evidence="1">
    <location>
        <begin position="78"/>
        <end position="95"/>
    </location>
</feature>
<protein>
    <submittedName>
        <fullName evidence="3">GGDEF domain-containing protein</fullName>
    </submittedName>
</protein>
<keyword evidence="4" id="KW-1185">Reference proteome</keyword>
<dbReference type="InterPro" id="IPR029787">
    <property type="entry name" value="Nucleotide_cyclase"/>
</dbReference>
<feature type="transmembrane region" description="Helical" evidence="1">
    <location>
        <begin position="50"/>
        <end position="72"/>
    </location>
</feature>
<evidence type="ECO:0000313" key="4">
    <source>
        <dbReference type="Proteomes" id="UP000430222"/>
    </source>
</evidence>
<organism evidence="3 4">
    <name type="scientific">Selenomonas montiformis</name>
    <dbReference type="NCBI Taxonomy" id="2652285"/>
    <lineage>
        <taxon>Bacteria</taxon>
        <taxon>Bacillati</taxon>
        <taxon>Bacillota</taxon>
        <taxon>Negativicutes</taxon>
        <taxon>Selenomonadales</taxon>
        <taxon>Selenomonadaceae</taxon>
        <taxon>Selenomonas</taxon>
    </lineage>
</organism>
<comment type="caution">
    <text evidence="3">The sequence shown here is derived from an EMBL/GenBank/DDBJ whole genome shotgun (WGS) entry which is preliminary data.</text>
</comment>
<dbReference type="AlphaFoldDB" id="A0A6I2UVK0"/>
<dbReference type="NCBIfam" id="TIGR00254">
    <property type="entry name" value="GGDEF"/>
    <property type="match status" value="1"/>
</dbReference>
<feature type="transmembrane region" description="Helical" evidence="1">
    <location>
        <begin position="398"/>
        <end position="417"/>
    </location>
</feature>
<accession>A0A6I2UVK0</accession>
<keyword evidence="1" id="KW-0472">Membrane</keyword>
<feature type="transmembrane region" description="Helical" evidence="1">
    <location>
        <begin position="149"/>
        <end position="177"/>
    </location>
</feature>
<reference evidence="3 4" key="1">
    <citation type="submission" date="2019-08" db="EMBL/GenBank/DDBJ databases">
        <title>In-depth cultivation of the pig gut microbiome towards novel bacterial diversity and tailored functional studies.</title>
        <authorList>
            <person name="Wylensek D."/>
            <person name="Hitch T.C.A."/>
            <person name="Clavel T."/>
        </authorList>
    </citation>
    <scope>NUCLEOTIDE SEQUENCE [LARGE SCALE GENOMIC DNA]</scope>
    <source>
        <strain evidence="4">WCA-380-WT-3B3</strain>
    </source>
</reference>
<dbReference type="PROSITE" id="PS50887">
    <property type="entry name" value="GGDEF"/>
    <property type="match status" value="1"/>
</dbReference>
<gene>
    <name evidence="3" type="ORF">FYJ78_08665</name>
</gene>
<evidence type="ECO:0000259" key="2">
    <source>
        <dbReference type="PROSITE" id="PS50887"/>
    </source>
</evidence>
<keyword evidence="1" id="KW-1133">Transmembrane helix</keyword>
<dbReference type="EMBL" id="VUNL01000009">
    <property type="protein sequence ID" value="MSV25247.1"/>
    <property type="molecule type" value="Genomic_DNA"/>
</dbReference>